<dbReference type="Pfam" id="PF01408">
    <property type="entry name" value="GFO_IDH_MocA"/>
    <property type="match status" value="1"/>
</dbReference>
<dbReference type="SUPFAM" id="SSF51735">
    <property type="entry name" value="NAD(P)-binding Rossmann-fold domains"/>
    <property type="match status" value="1"/>
</dbReference>
<keyword evidence="6" id="KW-1185">Reference proteome</keyword>
<evidence type="ECO:0000313" key="6">
    <source>
        <dbReference type="Proteomes" id="UP000183028"/>
    </source>
</evidence>
<dbReference type="eggNOG" id="COG0673">
    <property type="taxonomic scope" value="Bacteria"/>
</dbReference>
<sequence length="320" mass="36362">MLHWGVMGLGNIAHRFVSSLAQFDEADFYAGASHNAQKREEFKEKYHPAVLYENYEEMLEDEDVDVVYIALPHGLHFKWVMESLKHGKCVLVEKPAFLTREEAITATTYAREHHLFFMEAMKTRFIPLVEVLHRQIEKGLIGDIVRVENSFTSNSMDKVSPDSYLFDQKMGGALYDVGVYNIASILDVIKSDVTHIENDATFKNGIDIHDKVTLTFANGATAYFECAIDDLQNKRSGKIIGTKGSIEMDYFYRPTSATVNYEGESQSVTRELDGDDFYSEIAAVHHGISYINYEAKRMSHQDTIDEVSLLEAIHEVTYGK</sequence>
<name>A0A1H6UQV4_9FIRM</name>
<dbReference type="Gene3D" id="3.30.360.10">
    <property type="entry name" value="Dihydrodipicolinate Reductase, domain 2"/>
    <property type="match status" value="1"/>
</dbReference>
<protein>
    <submittedName>
        <fullName evidence="5">Predicted dehydrogenase</fullName>
    </submittedName>
</protein>
<dbReference type="SUPFAM" id="SSF55347">
    <property type="entry name" value="Glyceraldehyde-3-phosphate dehydrogenase-like, C-terminal domain"/>
    <property type="match status" value="1"/>
</dbReference>
<dbReference type="InterPro" id="IPR036291">
    <property type="entry name" value="NAD(P)-bd_dom_sf"/>
</dbReference>
<dbReference type="GO" id="GO:0000166">
    <property type="term" value="F:nucleotide binding"/>
    <property type="evidence" value="ECO:0007669"/>
    <property type="project" value="InterPro"/>
</dbReference>
<evidence type="ECO:0000313" key="5">
    <source>
        <dbReference type="EMBL" id="SEI90455.1"/>
    </source>
</evidence>
<dbReference type="Pfam" id="PF22725">
    <property type="entry name" value="GFO_IDH_MocA_C3"/>
    <property type="match status" value="1"/>
</dbReference>
<organism evidence="5 6">
    <name type="scientific">Sharpea azabuensis</name>
    <dbReference type="NCBI Taxonomy" id="322505"/>
    <lineage>
        <taxon>Bacteria</taxon>
        <taxon>Bacillati</taxon>
        <taxon>Bacillota</taxon>
        <taxon>Erysipelotrichia</taxon>
        <taxon>Erysipelotrichales</taxon>
        <taxon>Coprobacillaceae</taxon>
        <taxon>Sharpea</taxon>
    </lineage>
</organism>
<dbReference type="OrthoDB" id="9815825at2"/>
<feature type="domain" description="GFO/IDH/MocA-like oxidoreductase" evidence="4">
    <location>
        <begin position="132"/>
        <end position="247"/>
    </location>
</feature>
<gene>
    <name evidence="5" type="ORF">SAMN04487834_103312</name>
</gene>
<dbReference type="Gene3D" id="3.40.50.720">
    <property type="entry name" value="NAD(P)-binding Rossmann-like Domain"/>
    <property type="match status" value="1"/>
</dbReference>
<dbReference type="AlphaFoldDB" id="A0A1H6UQV4"/>
<keyword evidence="2" id="KW-0560">Oxidoreductase</keyword>
<dbReference type="Proteomes" id="UP000183028">
    <property type="component" value="Unassembled WGS sequence"/>
</dbReference>
<proteinExistence type="inferred from homology"/>
<reference evidence="6" key="1">
    <citation type="submission" date="2016-10" db="EMBL/GenBank/DDBJ databases">
        <authorList>
            <person name="Varghese N."/>
        </authorList>
    </citation>
    <scope>NUCLEOTIDE SEQUENCE [LARGE SCALE GENOMIC DNA]</scope>
    <source>
        <strain evidence="6">DSM 20406</strain>
    </source>
</reference>
<dbReference type="GO" id="GO:0016491">
    <property type="term" value="F:oxidoreductase activity"/>
    <property type="evidence" value="ECO:0007669"/>
    <property type="project" value="UniProtKB-KW"/>
</dbReference>
<dbReference type="EMBL" id="FNYK01000033">
    <property type="protein sequence ID" value="SEI90455.1"/>
    <property type="molecule type" value="Genomic_DNA"/>
</dbReference>
<dbReference type="InterPro" id="IPR055170">
    <property type="entry name" value="GFO_IDH_MocA-like_dom"/>
</dbReference>
<dbReference type="InterPro" id="IPR000683">
    <property type="entry name" value="Gfo/Idh/MocA-like_OxRdtase_N"/>
</dbReference>
<dbReference type="STRING" id="322505.SAMN04487836_1194"/>
<accession>A0A1H6UQV4</accession>
<evidence type="ECO:0000256" key="1">
    <source>
        <dbReference type="ARBA" id="ARBA00010928"/>
    </source>
</evidence>
<dbReference type="InterPro" id="IPR050984">
    <property type="entry name" value="Gfo/Idh/MocA_domain"/>
</dbReference>
<evidence type="ECO:0000256" key="2">
    <source>
        <dbReference type="ARBA" id="ARBA00023002"/>
    </source>
</evidence>
<evidence type="ECO:0000259" key="4">
    <source>
        <dbReference type="Pfam" id="PF22725"/>
    </source>
</evidence>
<dbReference type="RefSeq" id="WP_074732257.1">
    <property type="nucleotide sequence ID" value="NZ_FNYK01000033.1"/>
</dbReference>
<feature type="domain" description="Gfo/Idh/MocA-like oxidoreductase N-terminal" evidence="3">
    <location>
        <begin position="3"/>
        <end position="118"/>
    </location>
</feature>
<comment type="similarity">
    <text evidence="1">Belongs to the Gfo/Idh/MocA family.</text>
</comment>
<dbReference type="PANTHER" id="PTHR22604:SF105">
    <property type="entry name" value="TRANS-1,2-DIHYDROBENZENE-1,2-DIOL DEHYDROGENASE"/>
    <property type="match status" value="1"/>
</dbReference>
<evidence type="ECO:0000259" key="3">
    <source>
        <dbReference type="Pfam" id="PF01408"/>
    </source>
</evidence>
<dbReference type="PANTHER" id="PTHR22604">
    <property type="entry name" value="OXIDOREDUCTASES"/>
    <property type="match status" value="1"/>
</dbReference>